<proteinExistence type="predicted"/>
<evidence type="ECO:0000256" key="1">
    <source>
        <dbReference type="SAM" id="Coils"/>
    </source>
</evidence>
<dbReference type="PANTHER" id="PTHR44137:SF32">
    <property type="entry name" value="DNAJ HEAT SHOCK AMINO-TERMINAL DOMAIN PROTEIN"/>
    <property type="match status" value="1"/>
</dbReference>
<dbReference type="SMART" id="SM00271">
    <property type="entry name" value="DnaJ"/>
    <property type="match status" value="1"/>
</dbReference>
<evidence type="ECO:0000256" key="2">
    <source>
        <dbReference type="SAM" id="MobiDB-lite"/>
    </source>
</evidence>
<dbReference type="PRINTS" id="PR00625">
    <property type="entry name" value="JDOMAIN"/>
</dbReference>
<comment type="caution">
    <text evidence="4">The sequence shown here is derived from an EMBL/GenBank/DDBJ whole genome shotgun (WGS) entry which is preliminary data.</text>
</comment>
<reference evidence="4" key="2">
    <citation type="submission" date="2021-12" db="EMBL/GenBank/DDBJ databases">
        <title>Resequencing data analysis of finger millet.</title>
        <authorList>
            <person name="Hatakeyama M."/>
            <person name="Aluri S."/>
            <person name="Balachadran M.T."/>
            <person name="Sivarajan S.R."/>
            <person name="Poveda L."/>
            <person name="Shimizu-Inatsugi R."/>
            <person name="Schlapbach R."/>
            <person name="Sreeman S.M."/>
            <person name="Shimizu K.K."/>
        </authorList>
    </citation>
    <scope>NUCLEOTIDE SEQUENCE</scope>
</reference>
<dbReference type="SUPFAM" id="SSF46565">
    <property type="entry name" value="Chaperone J-domain"/>
    <property type="match status" value="1"/>
</dbReference>
<dbReference type="Pfam" id="PF11926">
    <property type="entry name" value="DUF3444"/>
    <property type="match status" value="1"/>
</dbReference>
<keyword evidence="5" id="KW-1185">Reference proteome</keyword>
<dbReference type="Gene3D" id="1.10.287.110">
    <property type="entry name" value="DnaJ domain"/>
    <property type="match status" value="1"/>
</dbReference>
<keyword evidence="1" id="KW-0175">Coiled coil</keyword>
<sequence length="853" mass="95235">MSSQRDRQRITDPCPAAPVRLLLTLSPLRLNSPPGPVSLLRRPPHPVIQKDDRKLRNSGHSPHQLVGYREVSIHPNFGLHQFIGVGTCCLLYARLVLDEAARAKEIAEKKFAARDLQGAKKFALKAQALFPGLEGIAQMIATMDFYLASEVEVDGEKDWYSILSVAMTADDETLKKQYKKLILQFHPDKNKSVGADGAFQMVQEAYTVLSDKTKRAVYDKKRNMRVLQQRTSQSSKASMAPGVANGFYNFATNSAASKASANRKKEGPAARGVRPRQPQPPPPSAPPPHFAPTPAPAPAPARVPAPPPSQSPTFWTSCNKCKMNYEYLRVYLNHHLRCPSCREPFLAKEVPMPPTENVVQDSNNHGTNQNASSNRNFQWGLFSRAAGAASATASSAAAAQAANMVHQTYEKVKREREEAQAAARREEALRRKYNPLKRQANVSEKVNFRAGDATSSKKMRTLGKDAGVGTSSFVSGPGTNSFTVPGGKVSFSTDAGAYQFQGFNGGPSWKPGPPVRTNLSKTFSPLDLKSMLLEKMKNELKNKLKELENGTSQLAAQGKENKKEVVMENDGEDEIHASDDPNTSKDVHVDPQENDSGDSTDTENENDPLTYNVPDPDFHDFDKDRNEESFKSDQIWATYDDDDGMPRYYALIREVLSIKPFKIRMSFLTSRRNDEFGPLNWASAGFTKTCGDFRIGKCENNDILNMFSHQIEWEKGQRGVIKIYPQKGDIWALYRNWSPDWDDDTPDNVRHAYDVFEVLNDYDEEHGISVVPLVKVAGLRTIFQRHQDQNTAKKIPKEEMFRFSHQVPFYRMSGEEAPNVPKDSYELDPAAISKELLQVITETVKEANGTCEC</sequence>
<dbReference type="InterPro" id="IPR001623">
    <property type="entry name" value="DnaJ_domain"/>
</dbReference>
<dbReference type="AlphaFoldDB" id="A0AAV5E447"/>
<reference evidence="4" key="1">
    <citation type="journal article" date="2018" name="DNA Res.">
        <title>Multiple hybrid de novo genome assembly of finger millet, an orphan allotetraploid crop.</title>
        <authorList>
            <person name="Hatakeyama M."/>
            <person name="Aluri S."/>
            <person name="Balachadran M.T."/>
            <person name="Sivarajan S.R."/>
            <person name="Patrignani A."/>
            <person name="Gruter S."/>
            <person name="Poveda L."/>
            <person name="Shimizu-Inatsugi R."/>
            <person name="Baeten J."/>
            <person name="Francoijs K.J."/>
            <person name="Nataraja K.N."/>
            <person name="Reddy Y.A.N."/>
            <person name="Phadnis S."/>
            <person name="Ravikumar R.L."/>
            <person name="Schlapbach R."/>
            <person name="Sreeman S.M."/>
            <person name="Shimizu K.K."/>
        </authorList>
    </citation>
    <scope>NUCLEOTIDE SEQUENCE</scope>
</reference>
<feature type="compositionally biased region" description="Acidic residues" evidence="2">
    <location>
        <begin position="592"/>
        <end position="606"/>
    </location>
</feature>
<dbReference type="GO" id="GO:0005783">
    <property type="term" value="C:endoplasmic reticulum"/>
    <property type="evidence" value="ECO:0007669"/>
    <property type="project" value="UniProtKB-ARBA"/>
</dbReference>
<feature type="compositionally biased region" description="Basic and acidic residues" evidence="2">
    <location>
        <begin position="574"/>
        <end position="591"/>
    </location>
</feature>
<dbReference type="Proteomes" id="UP001054889">
    <property type="component" value="Unassembled WGS sequence"/>
</dbReference>
<dbReference type="CDD" id="cd06257">
    <property type="entry name" value="DnaJ"/>
    <property type="match status" value="1"/>
</dbReference>
<feature type="compositionally biased region" description="Pro residues" evidence="2">
    <location>
        <begin position="277"/>
        <end position="310"/>
    </location>
</feature>
<dbReference type="EMBL" id="BQKI01000073">
    <property type="protein sequence ID" value="GJN17231.1"/>
    <property type="molecule type" value="Genomic_DNA"/>
</dbReference>
<evidence type="ECO:0000313" key="5">
    <source>
        <dbReference type="Proteomes" id="UP001054889"/>
    </source>
</evidence>
<accession>A0AAV5E447</accession>
<feature type="region of interest" description="Disordered" evidence="2">
    <location>
        <begin position="256"/>
        <end position="312"/>
    </location>
</feature>
<dbReference type="PROSITE" id="PS50076">
    <property type="entry name" value="DNAJ_2"/>
    <property type="match status" value="1"/>
</dbReference>
<gene>
    <name evidence="4" type="primary">gb04282</name>
    <name evidence="4" type="ORF">PR202_gb04282</name>
</gene>
<feature type="domain" description="J" evidence="3">
    <location>
        <begin position="158"/>
        <end position="222"/>
    </location>
</feature>
<evidence type="ECO:0000313" key="4">
    <source>
        <dbReference type="EMBL" id="GJN17231.1"/>
    </source>
</evidence>
<protein>
    <recommendedName>
        <fullName evidence="3">J domain-containing protein</fullName>
    </recommendedName>
</protein>
<dbReference type="Pfam" id="PF23551">
    <property type="entry name" value="Zn_ribbon_20"/>
    <property type="match status" value="1"/>
</dbReference>
<evidence type="ECO:0000259" key="3">
    <source>
        <dbReference type="PROSITE" id="PS50076"/>
    </source>
</evidence>
<dbReference type="PANTHER" id="PTHR44137">
    <property type="entry name" value="BNAC03G44070D PROTEIN"/>
    <property type="match status" value="1"/>
</dbReference>
<dbReference type="Pfam" id="PF00226">
    <property type="entry name" value="DnaJ"/>
    <property type="match status" value="1"/>
</dbReference>
<name>A0AAV5E447_ELECO</name>
<dbReference type="InterPro" id="IPR036869">
    <property type="entry name" value="J_dom_sf"/>
</dbReference>
<feature type="coiled-coil region" evidence="1">
    <location>
        <begin position="526"/>
        <end position="557"/>
    </location>
</feature>
<dbReference type="InterPro" id="IPR024593">
    <property type="entry name" value="DUF3444"/>
</dbReference>
<feature type="coiled-coil region" evidence="1">
    <location>
        <begin position="402"/>
        <end position="432"/>
    </location>
</feature>
<feature type="region of interest" description="Disordered" evidence="2">
    <location>
        <begin position="573"/>
        <end position="624"/>
    </location>
</feature>
<organism evidence="4 5">
    <name type="scientific">Eleusine coracana subsp. coracana</name>
    <dbReference type="NCBI Taxonomy" id="191504"/>
    <lineage>
        <taxon>Eukaryota</taxon>
        <taxon>Viridiplantae</taxon>
        <taxon>Streptophyta</taxon>
        <taxon>Embryophyta</taxon>
        <taxon>Tracheophyta</taxon>
        <taxon>Spermatophyta</taxon>
        <taxon>Magnoliopsida</taxon>
        <taxon>Liliopsida</taxon>
        <taxon>Poales</taxon>
        <taxon>Poaceae</taxon>
        <taxon>PACMAD clade</taxon>
        <taxon>Chloridoideae</taxon>
        <taxon>Cynodonteae</taxon>
        <taxon>Eleusininae</taxon>
        <taxon>Eleusine</taxon>
    </lineage>
</organism>
<dbReference type="InterPro" id="IPR056988">
    <property type="entry name" value="Zn_ribbon_pln"/>
</dbReference>